<dbReference type="AlphaFoldDB" id="A0AAV1XSR2"/>
<protein>
    <submittedName>
        <fullName evidence="1">Uncharacterized protein</fullName>
    </submittedName>
</protein>
<dbReference type="EMBL" id="CAXHTB010000018">
    <property type="protein sequence ID" value="CAL0324353.1"/>
    <property type="molecule type" value="Genomic_DNA"/>
</dbReference>
<accession>A0AAV1XSR2</accession>
<evidence type="ECO:0000313" key="1">
    <source>
        <dbReference type="EMBL" id="CAL0324353.1"/>
    </source>
</evidence>
<keyword evidence="2" id="KW-1185">Reference proteome</keyword>
<name>A0AAV1XSR2_LUPLU</name>
<reference evidence="1 2" key="1">
    <citation type="submission" date="2024-03" db="EMBL/GenBank/DDBJ databases">
        <authorList>
            <person name="Martinez-Hernandez J."/>
        </authorList>
    </citation>
    <scope>NUCLEOTIDE SEQUENCE [LARGE SCALE GENOMIC DNA]</scope>
</reference>
<sequence>MGLIPLNRRSKYWSVIWLASIWAIWLSRNDLIFNYVRPSAQKIFEDARFEVWLWIKGSIGSNSITFSD</sequence>
<organism evidence="1 2">
    <name type="scientific">Lupinus luteus</name>
    <name type="common">European yellow lupine</name>
    <dbReference type="NCBI Taxonomy" id="3873"/>
    <lineage>
        <taxon>Eukaryota</taxon>
        <taxon>Viridiplantae</taxon>
        <taxon>Streptophyta</taxon>
        <taxon>Embryophyta</taxon>
        <taxon>Tracheophyta</taxon>
        <taxon>Spermatophyta</taxon>
        <taxon>Magnoliopsida</taxon>
        <taxon>eudicotyledons</taxon>
        <taxon>Gunneridae</taxon>
        <taxon>Pentapetalae</taxon>
        <taxon>rosids</taxon>
        <taxon>fabids</taxon>
        <taxon>Fabales</taxon>
        <taxon>Fabaceae</taxon>
        <taxon>Papilionoideae</taxon>
        <taxon>50 kb inversion clade</taxon>
        <taxon>genistoids sensu lato</taxon>
        <taxon>core genistoids</taxon>
        <taxon>Genisteae</taxon>
        <taxon>Lupinus</taxon>
    </lineage>
</organism>
<gene>
    <name evidence="1" type="ORF">LLUT_LOCUS25413</name>
</gene>
<dbReference type="Proteomes" id="UP001497480">
    <property type="component" value="Unassembled WGS sequence"/>
</dbReference>
<evidence type="ECO:0000313" key="2">
    <source>
        <dbReference type="Proteomes" id="UP001497480"/>
    </source>
</evidence>
<comment type="caution">
    <text evidence="1">The sequence shown here is derived from an EMBL/GenBank/DDBJ whole genome shotgun (WGS) entry which is preliminary data.</text>
</comment>
<proteinExistence type="predicted"/>